<protein>
    <recommendedName>
        <fullName evidence="10">Chloride channel protein</fullName>
    </recommendedName>
</protein>
<keyword evidence="7 10" id="KW-0472">Membrane</keyword>
<dbReference type="PANTHER" id="PTHR45720">
    <property type="entry name" value="CHLORIDE CHANNEL PROTEIN 2"/>
    <property type="match status" value="1"/>
</dbReference>
<keyword evidence="6 10" id="KW-0406">Ion transport</keyword>
<sequence>MTSATAYAYKPPFESVTSSASTSSRGGSDEMVATNGMPSARSSTAAAANAPGATGILMHARRSPDRRMWLQRLMSNVLHACRMPSRLLGSIRLILFLVLLGVIPASLIFVIDISVHSLQDLREEISIVRTGGGLIGGVVYLITGVGLCLLSTMYCYLWSVEAEGSGIPQMKCIMSGFYDKLKASLSIWTLAAKSLGLLCAIGGGLPVGWEGPNVHISCIIAHHLARIPYFRLLRKDKSLRLQLMVCACSVGLASSFGTPIGGVMYALETTGTFYLVPTYWKSYLATLTGAFLYDLLYKTPLVEAFENTKFGTQAYSVSQLLAFVVLGILMGGAGAFFVKCVHSMYLFRRRRLAATNRFVLVGIVAAVAAIIQYPVRLFRLDPRYAINEMFSADELTMLSWKDVVMLLLVKFPLVAVSIGLPIPAGLFIPCFLIGSCFGRLYGEILGVLFGHSILPGSYAVVGAAAFTAGVTRALSCAVIIFEVTGELSHMVPTLFAVLLAVIVGNYFNLAIYDTLVAMKNLPYMPQMRADCHPNMRARDVMEKDVVALPERCSLAELFEVMEQHRAFESFPVVNEAGIYLGVVKSTELEAILDNYSIPQNGSSKGIGQGRQVDGREEHGLTEASPTATESDAGTPANADQPSPYPWGQGPSRLVRSLIVKPSINQGHHDSDDDDEDDDDEQARDERDQARQLGQVQYFASPDAEEVQLIESVGQGNGGSRHGRTESWASDSVMLEESLGSDQLIALKPESSIHTVGSSAYLSRVHMMFVMLMPTHIFVTERGVLVGIIRRMSIVGGGTP</sequence>
<keyword evidence="3 10" id="KW-0812">Transmembrane</keyword>
<accession>A0A5J4Z475</accession>
<dbReference type="InterPro" id="IPR000644">
    <property type="entry name" value="CBS_dom"/>
</dbReference>
<evidence type="ECO:0000256" key="10">
    <source>
        <dbReference type="RuleBase" id="RU361221"/>
    </source>
</evidence>
<dbReference type="GO" id="GO:0005247">
    <property type="term" value="F:voltage-gated chloride channel activity"/>
    <property type="evidence" value="ECO:0007669"/>
    <property type="project" value="TreeGrafter"/>
</dbReference>
<feature type="transmembrane region" description="Helical" evidence="10">
    <location>
        <begin position="493"/>
        <end position="518"/>
    </location>
</feature>
<dbReference type="SUPFAM" id="SSF54631">
    <property type="entry name" value="CBS-domain pair"/>
    <property type="match status" value="1"/>
</dbReference>
<dbReference type="InterPro" id="IPR001807">
    <property type="entry name" value="ClC"/>
</dbReference>
<evidence type="ECO:0000256" key="1">
    <source>
        <dbReference type="ARBA" id="ARBA00004141"/>
    </source>
</evidence>
<dbReference type="PRINTS" id="PR00762">
    <property type="entry name" value="CLCHANNEL"/>
</dbReference>
<dbReference type="PROSITE" id="PS51371">
    <property type="entry name" value="CBS"/>
    <property type="match status" value="1"/>
</dbReference>
<comment type="caution">
    <text evidence="10">Lacks conserved residue(s) required for the propagation of feature annotation.</text>
</comment>
<dbReference type="OrthoDB" id="4564at2759"/>
<feature type="transmembrane region" description="Helical" evidence="10">
    <location>
        <begin position="456"/>
        <end position="481"/>
    </location>
</feature>
<keyword evidence="14" id="KW-1185">Reference proteome</keyword>
<evidence type="ECO:0000256" key="9">
    <source>
        <dbReference type="PROSITE-ProRule" id="PRU00703"/>
    </source>
</evidence>
<feature type="region of interest" description="Disordered" evidence="11">
    <location>
        <begin position="15"/>
        <end position="44"/>
    </location>
</feature>
<keyword evidence="8 10" id="KW-0868">Chloride</keyword>
<organism evidence="13 14">
    <name type="scientific">Porphyridium purpureum</name>
    <name type="common">Red alga</name>
    <name type="synonym">Porphyridium cruentum</name>
    <dbReference type="NCBI Taxonomy" id="35688"/>
    <lineage>
        <taxon>Eukaryota</taxon>
        <taxon>Rhodophyta</taxon>
        <taxon>Bangiophyceae</taxon>
        <taxon>Porphyridiales</taxon>
        <taxon>Porphyridiaceae</taxon>
        <taxon>Porphyridium</taxon>
    </lineage>
</organism>
<feature type="transmembrane region" description="Helical" evidence="10">
    <location>
        <begin position="134"/>
        <end position="157"/>
    </location>
</feature>
<evidence type="ECO:0000256" key="6">
    <source>
        <dbReference type="ARBA" id="ARBA00023065"/>
    </source>
</evidence>
<feature type="transmembrane region" description="Helical" evidence="10">
    <location>
        <begin position="241"/>
        <end position="267"/>
    </location>
</feature>
<feature type="compositionally biased region" description="Low complexity" evidence="11">
    <location>
        <begin position="15"/>
        <end position="26"/>
    </location>
</feature>
<dbReference type="Pfam" id="PF00654">
    <property type="entry name" value="Voltage_CLC"/>
    <property type="match status" value="1"/>
</dbReference>
<evidence type="ECO:0000256" key="11">
    <source>
        <dbReference type="SAM" id="MobiDB-lite"/>
    </source>
</evidence>
<evidence type="ECO:0000256" key="4">
    <source>
        <dbReference type="ARBA" id="ARBA00022737"/>
    </source>
</evidence>
<evidence type="ECO:0000256" key="8">
    <source>
        <dbReference type="ARBA" id="ARBA00023214"/>
    </source>
</evidence>
<feature type="compositionally biased region" description="Acidic residues" evidence="11">
    <location>
        <begin position="671"/>
        <end position="682"/>
    </location>
</feature>
<comment type="caution">
    <text evidence="13">The sequence shown here is derived from an EMBL/GenBank/DDBJ whole genome shotgun (WGS) entry which is preliminary data.</text>
</comment>
<dbReference type="InterPro" id="IPR014743">
    <property type="entry name" value="Cl-channel_core"/>
</dbReference>
<gene>
    <name evidence="13" type="ORF">FVE85_5319</name>
</gene>
<feature type="transmembrane region" description="Helical" evidence="10">
    <location>
        <begin position="317"/>
        <end position="338"/>
    </location>
</feature>
<evidence type="ECO:0000259" key="12">
    <source>
        <dbReference type="PROSITE" id="PS51371"/>
    </source>
</evidence>
<dbReference type="Gene3D" id="3.10.580.10">
    <property type="entry name" value="CBS-domain"/>
    <property type="match status" value="2"/>
</dbReference>
<keyword evidence="5 10" id="KW-1133">Transmembrane helix</keyword>
<feature type="region of interest" description="Disordered" evidence="11">
    <location>
        <begin position="663"/>
        <end position="686"/>
    </location>
</feature>
<dbReference type="Gene3D" id="1.10.3080.10">
    <property type="entry name" value="Clc chloride channel"/>
    <property type="match status" value="1"/>
</dbReference>
<keyword evidence="9" id="KW-0129">CBS domain</keyword>
<feature type="transmembrane region" description="Helical" evidence="10">
    <location>
        <begin position="93"/>
        <end position="114"/>
    </location>
</feature>
<dbReference type="Pfam" id="PF00571">
    <property type="entry name" value="CBS"/>
    <property type="match status" value="1"/>
</dbReference>
<comment type="similarity">
    <text evidence="10">Belongs to the chloride channel (TC 2.A.49) family.</text>
</comment>
<feature type="domain" description="CBS" evidence="12">
    <location>
        <begin position="541"/>
        <end position="599"/>
    </location>
</feature>
<evidence type="ECO:0000313" key="14">
    <source>
        <dbReference type="Proteomes" id="UP000324585"/>
    </source>
</evidence>
<evidence type="ECO:0000313" key="13">
    <source>
        <dbReference type="EMBL" id="KAA8497734.1"/>
    </source>
</evidence>
<dbReference type="SUPFAM" id="SSF81340">
    <property type="entry name" value="Clc chloride channel"/>
    <property type="match status" value="1"/>
</dbReference>
<proteinExistence type="inferred from homology"/>
<dbReference type="AlphaFoldDB" id="A0A5J4Z475"/>
<dbReference type="OMA" id="YHRRIAF"/>
<evidence type="ECO:0000256" key="7">
    <source>
        <dbReference type="ARBA" id="ARBA00023136"/>
    </source>
</evidence>
<dbReference type="EMBL" id="VRMN01000001">
    <property type="protein sequence ID" value="KAA8497734.1"/>
    <property type="molecule type" value="Genomic_DNA"/>
</dbReference>
<dbReference type="PANTHER" id="PTHR45720:SF10">
    <property type="entry name" value="CHLORIDE CHANNEL PROTEIN 2"/>
    <property type="match status" value="1"/>
</dbReference>
<reference evidence="14" key="1">
    <citation type="journal article" date="2019" name="Nat. Commun.">
        <title>Expansion of phycobilisome linker gene families in mesophilic red algae.</title>
        <authorList>
            <person name="Lee J."/>
            <person name="Kim D."/>
            <person name="Bhattacharya D."/>
            <person name="Yoon H.S."/>
        </authorList>
    </citation>
    <scope>NUCLEOTIDE SEQUENCE [LARGE SCALE GENOMIC DNA]</scope>
    <source>
        <strain evidence="14">CCMP 1328</strain>
    </source>
</reference>
<name>A0A5J4Z475_PORPP</name>
<evidence type="ECO:0000256" key="3">
    <source>
        <dbReference type="ARBA" id="ARBA00022692"/>
    </source>
</evidence>
<evidence type="ECO:0000256" key="2">
    <source>
        <dbReference type="ARBA" id="ARBA00022448"/>
    </source>
</evidence>
<dbReference type="InterPro" id="IPR046342">
    <property type="entry name" value="CBS_dom_sf"/>
</dbReference>
<dbReference type="InterPro" id="IPR050970">
    <property type="entry name" value="Cl_channel_volt-gated"/>
</dbReference>
<dbReference type="GO" id="GO:0016020">
    <property type="term" value="C:membrane"/>
    <property type="evidence" value="ECO:0007669"/>
    <property type="project" value="UniProtKB-SubCell"/>
</dbReference>
<keyword evidence="2 10" id="KW-0813">Transport</keyword>
<feature type="transmembrane region" description="Helical" evidence="10">
    <location>
        <begin position="358"/>
        <end position="378"/>
    </location>
</feature>
<feature type="region of interest" description="Disordered" evidence="11">
    <location>
        <begin position="597"/>
        <end position="651"/>
    </location>
</feature>
<comment type="subcellular location">
    <subcellularLocation>
        <location evidence="1 10">Membrane</location>
        <topology evidence="1 10">Multi-pass membrane protein</topology>
    </subcellularLocation>
</comment>
<dbReference type="Proteomes" id="UP000324585">
    <property type="component" value="Unassembled WGS sequence"/>
</dbReference>
<evidence type="ECO:0000256" key="5">
    <source>
        <dbReference type="ARBA" id="ARBA00022989"/>
    </source>
</evidence>
<keyword evidence="4" id="KW-0677">Repeat</keyword>